<sequence length="352" mass="38481">MNFAEVFASTITNPKVISAVSSAVLIILLGFYLRKKDIISKQTSKMLSVLLLSVSIPALAYTAFMQDIDTESLTQGINLLIWGFIIYIVLIIMGKFFFMNFTGDKNKVLHVLTIFGSTTFFGIPIVGVMYGAEGVMYASIFNISYRVFLYSYGYIKMSGLKFTKDNIKTMLMNPIIIATFLGLAVWMFQGYLPQVQATNAEGLAVSAAFLRIDVTAPWLFETLNYLAKLCSPLAWIAIGAQLAEIPLKDAFRDKPSLQYSAVKVIFVPAFILALITAGSMLGIFPVNHVAMATAVIMMATPTATVAAAFAISFDKEALLTSNCSLLSTILGVVAMPLWVVVVELMKGFSIFS</sequence>
<feature type="transmembrane region" description="Helical" evidence="7">
    <location>
        <begin position="290"/>
        <end position="311"/>
    </location>
</feature>
<organism evidence="8 9">
    <name type="scientific">Oceanobacillus profundus</name>
    <dbReference type="NCBI Taxonomy" id="372463"/>
    <lineage>
        <taxon>Bacteria</taxon>
        <taxon>Bacillati</taxon>
        <taxon>Bacillota</taxon>
        <taxon>Bacilli</taxon>
        <taxon>Bacillales</taxon>
        <taxon>Bacillaceae</taxon>
        <taxon>Oceanobacillus</taxon>
    </lineage>
</organism>
<evidence type="ECO:0000256" key="5">
    <source>
        <dbReference type="ARBA" id="ARBA00022989"/>
    </source>
</evidence>
<keyword evidence="3" id="KW-1003">Cell membrane</keyword>
<feature type="transmembrane region" description="Helical" evidence="7">
    <location>
        <begin position="76"/>
        <end position="97"/>
    </location>
</feature>
<evidence type="ECO:0000256" key="1">
    <source>
        <dbReference type="ARBA" id="ARBA00004141"/>
    </source>
</evidence>
<evidence type="ECO:0000256" key="2">
    <source>
        <dbReference type="ARBA" id="ARBA00022448"/>
    </source>
</evidence>
<accession>A0A417YBP7</accession>
<proteinExistence type="predicted"/>
<feature type="transmembrane region" description="Helical" evidence="7">
    <location>
        <begin position="264"/>
        <end position="284"/>
    </location>
</feature>
<protein>
    <submittedName>
        <fullName evidence="8">AEC family transporter</fullName>
    </submittedName>
</protein>
<dbReference type="GO" id="GO:0055085">
    <property type="term" value="P:transmembrane transport"/>
    <property type="evidence" value="ECO:0007669"/>
    <property type="project" value="InterPro"/>
</dbReference>
<gene>
    <name evidence="8" type="ORF">D1B32_19445</name>
</gene>
<feature type="transmembrane region" description="Helical" evidence="7">
    <location>
        <begin position="167"/>
        <end position="188"/>
    </location>
</feature>
<dbReference type="OrthoDB" id="401182at2"/>
<feature type="transmembrane region" description="Helical" evidence="7">
    <location>
        <begin position="46"/>
        <end position="64"/>
    </location>
</feature>
<keyword evidence="2" id="KW-0813">Transport</keyword>
<dbReference type="PANTHER" id="PTHR36838:SF1">
    <property type="entry name" value="SLR1864 PROTEIN"/>
    <property type="match status" value="1"/>
</dbReference>
<evidence type="ECO:0000313" key="9">
    <source>
        <dbReference type="Proteomes" id="UP000285456"/>
    </source>
</evidence>
<comment type="caution">
    <text evidence="8">The sequence shown here is derived from an EMBL/GenBank/DDBJ whole genome shotgun (WGS) entry which is preliminary data.</text>
</comment>
<comment type="subcellular location">
    <subcellularLocation>
        <location evidence="1">Membrane</location>
        <topology evidence="1">Multi-pass membrane protein</topology>
    </subcellularLocation>
</comment>
<evidence type="ECO:0000256" key="6">
    <source>
        <dbReference type="ARBA" id="ARBA00023136"/>
    </source>
</evidence>
<reference evidence="8 9" key="1">
    <citation type="journal article" date="2007" name="Int. J. Syst. Evol. Microbiol.">
        <title>Oceanobacillus profundus sp. nov., isolated from a deep-sea sediment core.</title>
        <authorList>
            <person name="Kim Y.G."/>
            <person name="Choi D.H."/>
            <person name="Hyun S."/>
            <person name="Cho B.C."/>
        </authorList>
    </citation>
    <scope>NUCLEOTIDE SEQUENCE [LARGE SCALE GENOMIC DNA]</scope>
    <source>
        <strain evidence="8 9">DSM 18246</strain>
    </source>
</reference>
<evidence type="ECO:0000256" key="4">
    <source>
        <dbReference type="ARBA" id="ARBA00022692"/>
    </source>
</evidence>
<dbReference type="PANTHER" id="PTHR36838">
    <property type="entry name" value="AUXIN EFFLUX CARRIER FAMILY PROTEIN"/>
    <property type="match status" value="1"/>
</dbReference>
<dbReference type="Proteomes" id="UP000285456">
    <property type="component" value="Unassembled WGS sequence"/>
</dbReference>
<keyword evidence="9" id="KW-1185">Reference proteome</keyword>
<feature type="transmembrane region" description="Helical" evidence="7">
    <location>
        <begin position="16"/>
        <end position="34"/>
    </location>
</feature>
<dbReference type="RefSeq" id="WP_118890200.1">
    <property type="nucleotide sequence ID" value="NZ_JAUOPF010000014.1"/>
</dbReference>
<dbReference type="EMBL" id="QWEH01000017">
    <property type="protein sequence ID" value="RHW30025.1"/>
    <property type="molecule type" value="Genomic_DNA"/>
</dbReference>
<feature type="transmembrane region" description="Helical" evidence="7">
    <location>
        <begin position="109"/>
        <end position="130"/>
    </location>
</feature>
<keyword evidence="6 7" id="KW-0472">Membrane</keyword>
<evidence type="ECO:0000313" key="8">
    <source>
        <dbReference type="EMBL" id="RHW30025.1"/>
    </source>
</evidence>
<dbReference type="Pfam" id="PF03547">
    <property type="entry name" value="Mem_trans"/>
    <property type="match status" value="2"/>
</dbReference>
<dbReference type="InterPro" id="IPR004776">
    <property type="entry name" value="Mem_transp_PIN-like"/>
</dbReference>
<evidence type="ECO:0000256" key="7">
    <source>
        <dbReference type="SAM" id="Phobius"/>
    </source>
</evidence>
<evidence type="ECO:0000256" key="3">
    <source>
        <dbReference type="ARBA" id="ARBA00022475"/>
    </source>
</evidence>
<keyword evidence="5 7" id="KW-1133">Transmembrane helix</keyword>
<feature type="transmembrane region" description="Helical" evidence="7">
    <location>
        <begin position="323"/>
        <end position="342"/>
    </location>
</feature>
<dbReference type="GO" id="GO:0016020">
    <property type="term" value="C:membrane"/>
    <property type="evidence" value="ECO:0007669"/>
    <property type="project" value="UniProtKB-SubCell"/>
</dbReference>
<name>A0A417YBP7_9BACI</name>
<dbReference type="AlphaFoldDB" id="A0A417YBP7"/>
<keyword evidence="4 7" id="KW-0812">Transmembrane</keyword>